<feature type="compositionally biased region" description="Low complexity" evidence="1">
    <location>
        <begin position="24"/>
        <end position="48"/>
    </location>
</feature>
<dbReference type="Proteomes" id="UP000075260">
    <property type="component" value="Unassembled WGS sequence"/>
</dbReference>
<evidence type="ECO:0000256" key="1">
    <source>
        <dbReference type="SAM" id="MobiDB-lite"/>
    </source>
</evidence>
<dbReference type="AlphaFoldDB" id="A0A150QQL2"/>
<feature type="chain" id="PRO_5007567176" description="Secreted protein" evidence="2">
    <location>
        <begin position="23"/>
        <end position="120"/>
    </location>
</feature>
<protein>
    <recommendedName>
        <fullName evidence="5">Secreted protein</fullName>
    </recommendedName>
</protein>
<accession>A0A150QQL2</accession>
<sequence length="120" mass="11792">MNAPHRAGLNALLILVAALAGCAPRNRPASFPASSAASPQAAEAPSPRIGVALAEDPPLPGAPTTGWVGLEPARAPGAGADPHQHHHHHHHGGAPPASAPPASAPPASAPPSPPEPPHAH</sequence>
<dbReference type="EMBL" id="JEMA01000411">
    <property type="protein sequence ID" value="KYF70244.1"/>
    <property type="molecule type" value="Genomic_DNA"/>
</dbReference>
<feature type="signal peptide" evidence="2">
    <location>
        <begin position="1"/>
        <end position="22"/>
    </location>
</feature>
<evidence type="ECO:0000256" key="2">
    <source>
        <dbReference type="SAM" id="SignalP"/>
    </source>
</evidence>
<evidence type="ECO:0008006" key="5">
    <source>
        <dbReference type="Google" id="ProtNLM"/>
    </source>
</evidence>
<feature type="compositionally biased region" description="Pro residues" evidence="1">
    <location>
        <begin position="97"/>
        <end position="120"/>
    </location>
</feature>
<name>A0A150QQL2_SORCE</name>
<feature type="region of interest" description="Disordered" evidence="1">
    <location>
        <begin position="24"/>
        <end position="120"/>
    </location>
</feature>
<organism evidence="3 4">
    <name type="scientific">Sorangium cellulosum</name>
    <name type="common">Polyangium cellulosum</name>
    <dbReference type="NCBI Taxonomy" id="56"/>
    <lineage>
        <taxon>Bacteria</taxon>
        <taxon>Pseudomonadati</taxon>
        <taxon>Myxococcota</taxon>
        <taxon>Polyangia</taxon>
        <taxon>Polyangiales</taxon>
        <taxon>Polyangiaceae</taxon>
        <taxon>Sorangium</taxon>
    </lineage>
</organism>
<comment type="caution">
    <text evidence="3">The sequence shown here is derived from an EMBL/GenBank/DDBJ whole genome shotgun (WGS) entry which is preliminary data.</text>
</comment>
<evidence type="ECO:0000313" key="3">
    <source>
        <dbReference type="EMBL" id="KYF70244.1"/>
    </source>
</evidence>
<keyword evidence="2" id="KW-0732">Signal</keyword>
<proteinExistence type="predicted"/>
<reference evidence="3 4" key="1">
    <citation type="submission" date="2014-02" db="EMBL/GenBank/DDBJ databases">
        <title>The small core and large imbalanced accessory genome model reveals a collaborative survival strategy of Sorangium cellulosum strains in nature.</title>
        <authorList>
            <person name="Han K."/>
            <person name="Peng R."/>
            <person name="Blom J."/>
            <person name="Li Y.-Z."/>
        </authorList>
    </citation>
    <scope>NUCLEOTIDE SEQUENCE [LARGE SCALE GENOMIC DNA]</scope>
    <source>
        <strain evidence="3 4">So0008-312</strain>
    </source>
</reference>
<dbReference type="PROSITE" id="PS51257">
    <property type="entry name" value="PROKAR_LIPOPROTEIN"/>
    <property type="match status" value="1"/>
</dbReference>
<dbReference type="RefSeq" id="WP_061607754.1">
    <property type="nucleotide sequence ID" value="NZ_JEMA01000411.1"/>
</dbReference>
<gene>
    <name evidence="3" type="ORF">BE15_01090</name>
</gene>
<evidence type="ECO:0000313" key="4">
    <source>
        <dbReference type="Proteomes" id="UP000075260"/>
    </source>
</evidence>